<dbReference type="OrthoDB" id="4578688at2"/>
<dbReference type="AlphaFoldDB" id="A0A318RMN7"/>
<accession>A0A318RMN7</accession>
<reference evidence="1 2" key="1">
    <citation type="submission" date="2018-06" db="EMBL/GenBank/DDBJ databases">
        <title>Genomic Encyclopedia of Type Strains, Phase IV (KMG-IV): sequencing the most valuable type-strain genomes for metagenomic binning, comparative biology and taxonomic classification.</title>
        <authorList>
            <person name="Goeker M."/>
        </authorList>
    </citation>
    <scope>NUCLEOTIDE SEQUENCE [LARGE SCALE GENOMIC DNA]</scope>
    <source>
        <strain evidence="1 2">DSM 45521</strain>
    </source>
</reference>
<gene>
    <name evidence="1" type="ORF">DFR67_104166</name>
</gene>
<protein>
    <submittedName>
        <fullName evidence="1">Uncharacterized protein</fullName>
    </submittedName>
</protein>
<comment type="caution">
    <text evidence="1">The sequence shown here is derived from an EMBL/GenBank/DDBJ whole genome shotgun (WGS) entry which is preliminary data.</text>
</comment>
<dbReference type="EMBL" id="QJSP01000004">
    <property type="protein sequence ID" value="PYE18587.1"/>
    <property type="molecule type" value="Genomic_DNA"/>
</dbReference>
<sequence>MKLANPRTRRRTQLLGMTPHIFGSDGYIAHRRLARRLPENRERLVTTDELRSFNL</sequence>
<dbReference type="RefSeq" id="WP_158539926.1">
    <property type="nucleotide sequence ID" value="NZ_QJSP01000004.1"/>
</dbReference>
<proteinExistence type="predicted"/>
<evidence type="ECO:0000313" key="1">
    <source>
        <dbReference type="EMBL" id="PYE18587.1"/>
    </source>
</evidence>
<keyword evidence="2" id="KW-1185">Reference proteome</keyword>
<name>A0A318RMN7_WILLI</name>
<dbReference type="Proteomes" id="UP000247591">
    <property type="component" value="Unassembled WGS sequence"/>
</dbReference>
<evidence type="ECO:0000313" key="2">
    <source>
        <dbReference type="Proteomes" id="UP000247591"/>
    </source>
</evidence>
<organism evidence="1 2">
    <name type="scientific">Williamsia limnetica</name>
    <dbReference type="NCBI Taxonomy" id="882452"/>
    <lineage>
        <taxon>Bacteria</taxon>
        <taxon>Bacillati</taxon>
        <taxon>Actinomycetota</taxon>
        <taxon>Actinomycetes</taxon>
        <taxon>Mycobacteriales</taxon>
        <taxon>Nocardiaceae</taxon>
        <taxon>Williamsia</taxon>
    </lineage>
</organism>